<accession>E0SSK5</accession>
<dbReference type="Proteomes" id="UP000001304">
    <property type="component" value="Chromosome"/>
</dbReference>
<dbReference type="KEGG" id="iag:Igag_1793"/>
<evidence type="ECO:0000313" key="4">
    <source>
        <dbReference type="Proteomes" id="UP000001304"/>
    </source>
</evidence>
<dbReference type="InterPro" id="IPR010920">
    <property type="entry name" value="LSM_dom_sf"/>
</dbReference>
<dbReference type="BioCyc" id="IAGG583356:GHAH-1780-MONOMER"/>
<keyword evidence="4" id="KW-1185">Reference proteome</keyword>
<dbReference type="GO" id="GO:0016020">
    <property type="term" value="C:membrane"/>
    <property type="evidence" value="ECO:0007669"/>
    <property type="project" value="InterPro"/>
</dbReference>
<dbReference type="STRING" id="583356.Igag_1793"/>
<feature type="transmembrane region" description="Helical" evidence="1">
    <location>
        <begin position="15"/>
        <end position="33"/>
    </location>
</feature>
<feature type="transmembrane region" description="Helical" evidence="1">
    <location>
        <begin position="54"/>
        <end position="75"/>
    </location>
</feature>
<dbReference type="HOGENOM" id="CLU_1092418_0_0_2"/>
<dbReference type="InterPro" id="IPR006685">
    <property type="entry name" value="MscS_channel_2nd"/>
</dbReference>
<sequence>MDGIWDIIAPALQTLLFRLIAVAIVAIATYIIVKALSKIVTYFLRGAEAEYLARIVETTKIAIYILAAIIIAAIIAPEVQVFTVIIFLMGLALIVMFADAIRNLGSEFFIRTRGIIKKGDWIEIEGISIRVLELGSIGIIGETPRLERVFVPYSRIINNIVINRTTPLGLALRVYVLVPTSYSIEMVRNSLYKAVEKIKEDLATEPDITYIGTKEDKLNFVIDMHIWNYRKVNKIVEELNKSIMELLPDAIMKT</sequence>
<protein>
    <submittedName>
        <fullName evidence="3">MscS Mechanosensitive ion channel</fullName>
    </submittedName>
</protein>
<dbReference type="SUPFAM" id="SSF50182">
    <property type="entry name" value="Sm-like ribonucleoproteins"/>
    <property type="match status" value="1"/>
</dbReference>
<dbReference type="EMBL" id="CP002098">
    <property type="protein sequence ID" value="ADM28590.1"/>
    <property type="molecule type" value="Genomic_DNA"/>
</dbReference>
<name>E0SSK5_IGNAA</name>
<feature type="domain" description="Mechanosensitive ion channel MscS" evidence="2">
    <location>
        <begin position="100"/>
        <end position="164"/>
    </location>
</feature>
<keyword evidence="1" id="KW-1133">Transmembrane helix</keyword>
<dbReference type="PANTHER" id="PTHR30221">
    <property type="entry name" value="SMALL-CONDUCTANCE MECHANOSENSITIVE CHANNEL"/>
    <property type="match status" value="1"/>
</dbReference>
<evidence type="ECO:0000313" key="3">
    <source>
        <dbReference type="EMBL" id="ADM28590.1"/>
    </source>
</evidence>
<dbReference type="GO" id="GO:0008381">
    <property type="term" value="F:mechanosensitive monoatomic ion channel activity"/>
    <property type="evidence" value="ECO:0007669"/>
    <property type="project" value="InterPro"/>
</dbReference>
<dbReference type="Pfam" id="PF00924">
    <property type="entry name" value="MS_channel_2nd"/>
    <property type="match status" value="1"/>
</dbReference>
<reference evidence="3 4" key="1">
    <citation type="journal article" date="2010" name="Stand. Genomic Sci.">
        <title>Complete genome sequence of Ignisphaera aggregans type strain (AQ1.S1).</title>
        <authorList>
            <person name="Goker M."/>
            <person name="Held B."/>
            <person name="Lapidus A."/>
            <person name="Nolan M."/>
            <person name="Spring S."/>
            <person name="Yasawong M."/>
            <person name="Lucas S."/>
            <person name="Glavina Del Rio T."/>
            <person name="Tice H."/>
            <person name="Cheng J.F."/>
            <person name="Goodwin L."/>
            <person name="Tapia R."/>
            <person name="Pitluck S."/>
            <person name="Liolios K."/>
            <person name="Ivanova N."/>
            <person name="Mavromatis K."/>
            <person name="Mikhailova N."/>
            <person name="Pati A."/>
            <person name="Chen A."/>
            <person name="Palaniappan K."/>
            <person name="Brambilla E."/>
            <person name="Land M."/>
            <person name="Hauser L."/>
            <person name="Chang Y.J."/>
            <person name="Jeffries C.D."/>
            <person name="Brettin T."/>
            <person name="Detter J.C."/>
            <person name="Han C."/>
            <person name="Rohde M."/>
            <person name="Sikorski J."/>
            <person name="Woyke T."/>
            <person name="Bristow J."/>
            <person name="Eisen J.A."/>
            <person name="Markowitz V."/>
            <person name="Hugenholtz P."/>
            <person name="Kyrpides N.C."/>
            <person name="Klenk H.P."/>
        </authorList>
    </citation>
    <scope>NUCLEOTIDE SEQUENCE [LARGE SCALE GENOMIC DNA]</scope>
    <source>
        <strain evidence="4">DSM 17230 / JCM 13409 / AQ1.S1</strain>
    </source>
</reference>
<proteinExistence type="predicted"/>
<dbReference type="InterPro" id="IPR045275">
    <property type="entry name" value="MscS_archaea/bacteria_type"/>
</dbReference>
<evidence type="ECO:0000256" key="1">
    <source>
        <dbReference type="SAM" id="Phobius"/>
    </source>
</evidence>
<gene>
    <name evidence="3" type="ordered locus">Igag_1793</name>
</gene>
<feature type="transmembrane region" description="Helical" evidence="1">
    <location>
        <begin position="81"/>
        <end position="101"/>
    </location>
</feature>
<dbReference type="AlphaFoldDB" id="E0SSK5"/>
<keyword evidence="1" id="KW-0472">Membrane</keyword>
<evidence type="ECO:0000259" key="2">
    <source>
        <dbReference type="Pfam" id="PF00924"/>
    </source>
</evidence>
<keyword evidence="1" id="KW-0812">Transmembrane</keyword>
<dbReference type="PANTHER" id="PTHR30221:SF1">
    <property type="entry name" value="SMALL-CONDUCTANCE MECHANOSENSITIVE CHANNEL"/>
    <property type="match status" value="1"/>
</dbReference>
<organism evidence="3 4">
    <name type="scientific">Ignisphaera aggregans (strain DSM 17230 / JCM 13409 / AQ1.S1)</name>
    <dbReference type="NCBI Taxonomy" id="583356"/>
    <lineage>
        <taxon>Archaea</taxon>
        <taxon>Thermoproteota</taxon>
        <taxon>Thermoprotei</taxon>
        <taxon>Desulfurococcales</taxon>
        <taxon>Desulfurococcaceae</taxon>
        <taxon>Ignisphaera</taxon>
    </lineage>
</organism>